<dbReference type="PANTHER" id="PTHR19370">
    <property type="entry name" value="NADH-CYTOCHROME B5 REDUCTASE"/>
    <property type="match status" value="1"/>
</dbReference>
<dbReference type="InterPro" id="IPR008333">
    <property type="entry name" value="Cbr1-like_FAD-bd_dom"/>
</dbReference>
<evidence type="ECO:0000256" key="4">
    <source>
        <dbReference type="ARBA" id="ARBA00022827"/>
    </source>
</evidence>
<dbReference type="AlphaFoldDB" id="A0A6J2TX20"/>
<evidence type="ECO:0000259" key="7">
    <source>
        <dbReference type="PROSITE" id="PS51384"/>
    </source>
</evidence>
<dbReference type="GO" id="GO:0016491">
    <property type="term" value="F:oxidoreductase activity"/>
    <property type="evidence" value="ECO:0007669"/>
    <property type="project" value="UniProtKB-KW"/>
</dbReference>
<dbReference type="PRINTS" id="PR00406">
    <property type="entry name" value="CYTB5RDTASE"/>
</dbReference>
<keyword evidence="4 6" id="KW-0274">FAD</keyword>
<dbReference type="Gene3D" id="3.40.50.80">
    <property type="entry name" value="Nucleotide-binding domain of ferredoxin-NADP reductase (FNR) module"/>
    <property type="match status" value="1"/>
</dbReference>
<dbReference type="InterPro" id="IPR017927">
    <property type="entry name" value="FAD-bd_FR_type"/>
</dbReference>
<feature type="binding site" evidence="6">
    <location>
        <position position="110"/>
    </location>
    <ligand>
        <name>FAD</name>
        <dbReference type="ChEBI" id="CHEBI:57692"/>
    </ligand>
</feature>
<dbReference type="GeneID" id="115627954"/>
<feature type="domain" description="FAD-binding FR-type" evidence="7">
    <location>
        <begin position="46"/>
        <end position="160"/>
    </location>
</feature>
<keyword evidence="3 6" id="KW-0285">Flavoprotein</keyword>
<dbReference type="OrthoDB" id="432685at2759"/>
<dbReference type="SUPFAM" id="SSF52343">
    <property type="entry name" value="Ferredoxin reductase-like, C-terminal NADP-linked domain"/>
    <property type="match status" value="1"/>
</dbReference>
<feature type="binding site" evidence="6">
    <location>
        <position position="135"/>
    </location>
    <ligand>
        <name>FAD</name>
        <dbReference type="ChEBI" id="CHEBI:57692"/>
    </ligand>
</feature>
<feature type="binding site" evidence="6">
    <location>
        <position position="109"/>
    </location>
    <ligand>
        <name>FAD</name>
        <dbReference type="ChEBI" id="CHEBI:57692"/>
    </ligand>
</feature>
<dbReference type="SUPFAM" id="SSF63380">
    <property type="entry name" value="Riboflavin synthase domain-like"/>
    <property type="match status" value="1"/>
</dbReference>
<name>A0A6J2TX20_DROLE</name>
<dbReference type="Proteomes" id="UP000504634">
    <property type="component" value="Unplaced"/>
</dbReference>
<dbReference type="RefSeq" id="XP_030379708.1">
    <property type="nucleotide sequence ID" value="XM_030523848.1"/>
</dbReference>
<evidence type="ECO:0000256" key="2">
    <source>
        <dbReference type="ARBA" id="ARBA00006105"/>
    </source>
</evidence>
<comment type="similarity">
    <text evidence="2">Belongs to the flavoprotein pyridine nucleotide cytochrome reductase family.</text>
</comment>
<dbReference type="PANTHER" id="PTHR19370:SF184">
    <property type="entry name" value="NADH-CYTOCHROME B5 REDUCTASE-LIKE"/>
    <property type="match status" value="1"/>
</dbReference>
<keyword evidence="5" id="KW-0560">Oxidoreductase</keyword>
<evidence type="ECO:0000256" key="3">
    <source>
        <dbReference type="ARBA" id="ARBA00022630"/>
    </source>
</evidence>
<dbReference type="InterPro" id="IPR001834">
    <property type="entry name" value="CBR-like"/>
</dbReference>
<gene>
    <name evidence="9" type="primary">LOC115627954</name>
</gene>
<evidence type="ECO:0000256" key="1">
    <source>
        <dbReference type="ARBA" id="ARBA00001974"/>
    </source>
</evidence>
<dbReference type="Pfam" id="PF00970">
    <property type="entry name" value="FAD_binding_6"/>
    <property type="match status" value="1"/>
</dbReference>
<accession>A0A6J2TX20</accession>
<dbReference type="CDD" id="cd06183">
    <property type="entry name" value="cyt_b5_reduct_like"/>
    <property type="match status" value="1"/>
</dbReference>
<keyword evidence="8" id="KW-1185">Reference proteome</keyword>
<feature type="binding site" evidence="6">
    <location>
        <position position="126"/>
    </location>
    <ligand>
        <name>FAD</name>
        <dbReference type="ChEBI" id="CHEBI:57692"/>
    </ligand>
</feature>
<feature type="binding site" evidence="6">
    <location>
        <position position="136"/>
    </location>
    <ligand>
        <name>FAD</name>
        <dbReference type="ChEBI" id="CHEBI:57692"/>
    </ligand>
</feature>
<evidence type="ECO:0000313" key="8">
    <source>
        <dbReference type="Proteomes" id="UP000504634"/>
    </source>
</evidence>
<organism evidence="8 9">
    <name type="scientific">Drosophila lebanonensis</name>
    <name type="common">Fruit fly</name>
    <name type="synonym">Scaptodrosophila lebanonensis</name>
    <dbReference type="NCBI Taxonomy" id="7225"/>
    <lineage>
        <taxon>Eukaryota</taxon>
        <taxon>Metazoa</taxon>
        <taxon>Ecdysozoa</taxon>
        <taxon>Arthropoda</taxon>
        <taxon>Hexapoda</taxon>
        <taxon>Insecta</taxon>
        <taxon>Pterygota</taxon>
        <taxon>Neoptera</taxon>
        <taxon>Endopterygota</taxon>
        <taxon>Diptera</taxon>
        <taxon>Brachycera</taxon>
        <taxon>Muscomorpha</taxon>
        <taxon>Ephydroidea</taxon>
        <taxon>Drosophilidae</taxon>
        <taxon>Scaptodrosophila</taxon>
    </lineage>
</organism>
<reference evidence="9" key="1">
    <citation type="submission" date="2025-08" db="UniProtKB">
        <authorList>
            <consortium name="RefSeq"/>
        </authorList>
    </citation>
    <scope>IDENTIFICATION</scope>
    <source>
        <strain evidence="9">11010-0011.00</strain>
        <tissue evidence="9">Whole body</tissue>
    </source>
</reference>
<evidence type="ECO:0000256" key="6">
    <source>
        <dbReference type="PIRSR" id="PIRSR601834-1"/>
    </source>
</evidence>
<proteinExistence type="inferred from homology"/>
<dbReference type="InterPro" id="IPR017938">
    <property type="entry name" value="Riboflavin_synthase-like_b-brl"/>
</dbReference>
<evidence type="ECO:0000313" key="9">
    <source>
        <dbReference type="RefSeq" id="XP_030379708.1"/>
    </source>
</evidence>
<dbReference type="Gene3D" id="2.40.30.10">
    <property type="entry name" value="Translation factors"/>
    <property type="match status" value="1"/>
</dbReference>
<evidence type="ECO:0000256" key="5">
    <source>
        <dbReference type="ARBA" id="ARBA00023002"/>
    </source>
</evidence>
<protein>
    <submittedName>
        <fullName evidence="9">NADH-cytochrome b5 reductase-like</fullName>
    </submittedName>
</protein>
<dbReference type="PROSITE" id="PS51384">
    <property type="entry name" value="FAD_FR"/>
    <property type="match status" value="1"/>
</dbReference>
<comment type="cofactor">
    <cofactor evidence="1 6">
        <name>FAD</name>
        <dbReference type="ChEBI" id="CHEBI:57692"/>
    </cofactor>
</comment>
<feature type="binding site" evidence="6">
    <location>
        <position position="111"/>
    </location>
    <ligand>
        <name>FAD</name>
        <dbReference type="ChEBI" id="CHEBI:57692"/>
    </ligand>
</feature>
<dbReference type="InterPro" id="IPR039261">
    <property type="entry name" value="FNR_nucleotide-bd"/>
</dbReference>
<feature type="binding site" evidence="6">
    <location>
        <position position="128"/>
    </location>
    <ligand>
        <name>FAD</name>
        <dbReference type="ChEBI" id="CHEBI:57692"/>
    </ligand>
</feature>
<sequence length="320" mass="35924">MVCDEEHLFEIDQSDCCGNGCTNCILDNKPKPSVRALLAGKRNVILNYCKFKLLYKQTHSDSDKNSQVLHLHFAYEAGADEDDGILDIPPGHHVMLRATVEAHAPPLLRPYSPYWVDFERKQFKILVKLQPDGPMSAYIAGLQPQALLEFRGPIGNYAHNASSPKCIFIIAQGVAIAPTLPLITQVLDNEDDMSRIHHMVCARDLSHLYFRERLLEFAKYWNYRGCAYLAHQKCASAVCKENGGCNEECSAFRASLRYKETVRTRRLGANELETYCQLAGSSSSNGERVLIIAGHANFQEQMRAEAMKALGVLETNVYLL</sequence>